<keyword evidence="6" id="KW-1185">Reference proteome</keyword>
<dbReference type="InterPro" id="IPR017853">
    <property type="entry name" value="GH"/>
</dbReference>
<proteinExistence type="inferred from homology"/>
<name>A0AA39W7K9_ACESA</name>
<protein>
    <recommendedName>
        <fullName evidence="3">beta-galactosidase</fullName>
        <ecNumber evidence="3">3.2.1.23</ecNumber>
    </recommendedName>
</protein>
<dbReference type="InterPro" id="IPR031330">
    <property type="entry name" value="Gly_Hdrlase_35_cat"/>
</dbReference>
<comment type="caution">
    <text evidence="5">The sequence shown here is derived from an EMBL/GenBank/DDBJ whole genome shotgun (WGS) entry which is preliminary data.</text>
</comment>
<sequence length="409" mass="47062">MIRLEERTTVFDKSNAGIQHINMLASSFGDISSADRATSSNHSYQGDIQSRYVKLDFPTYDGEDDPLEWLFITEIFSFIIILLRHYAFSLYLRTCTPLEILDSVFVKRVFVYGLFRNLQFNFEGNYNLTKFIRMIGDNGMFATLRVGPFIEAEWSLGGFPFWLREVPNITFRTDNPPFKIENEYNAVEDALKESGTRYVQWAGTTAVGLKTGVPWVMCTKRMPRIQWYRVFGDPPSQRTAEDLAFSVARFFSKNGTLTNYYMVCSFKPISATSRHVLIQVDNVLFAEGTEMGTPPRLAFCLKLCKKALLLGTTSVEILGPYVEMSAQHSSRNYQKSEIANKNLQWEIYKDDVPNRDESLIKEKVPRELWSLTKDTTDYLWYTTSIELDRTDLPFRKGILPVLEVANLGH</sequence>
<gene>
    <name evidence="5" type="ORF">LWI29_034764</name>
</gene>
<evidence type="ECO:0000313" key="5">
    <source>
        <dbReference type="EMBL" id="KAK0606163.1"/>
    </source>
</evidence>
<dbReference type="InterPro" id="IPR001944">
    <property type="entry name" value="Glycoside_Hdrlase_35"/>
</dbReference>
<evidence type="ECO:0000256" key="1">
    <source>
        <dbReference type="ARBA" id="ARBA00001412"/>
    </source>
</evidence>
<dbReference type="SUPFAM" id="SSF51445">
    <property type="entry name" value="(Trans)glycosidases"/>
    <property type="match status" value="1"/>
</dbReference>
<dbReference type="AlphaFoldDB" id="A0AA39W7K9"/>
<dbReference type="EC" id="3.2.1.23" evidence="3"/>
<evidence type="ECO:0000313" key="6">
    <source>
        <dbReference type="Proteomes" id="UP001168877"/>
    </source>
</evidence>
<comment type="catalytic activity">
    <reaction evidence="1">
        <text>Hydrolysis of terminal non-reducing beta-D-galactose residues in beta-D-galactosides.</text>
        <dbReference type="EC" id="3.2.1.23"/>
    </reaction>
</comment>
<dbReference type="PANTHER" id="PTHR23421">
    <property type="entry name" value="BETA-GALACTOSIDASE RELATED"/>
    <property type="match status" value="1"/>
</dbReference>
<feature type="domain" description="Glycoside hydrolase 35 catalytic" evidence="4">
    <location>
        <begin position="119"/>
        <end position="179"/>
    </location>
</feature>
<evidence type="ECO:0000256" key="3">
    <source>
        <dbReference type="ARBA" id="ARBA00012756"/>
    </source>
</evidence>
<dbReference type="GO" id="GO:0005975">
    <property type="term" value="P:carbohydrate metabolic process"/>
    <property type="evidence" value="ECO:0007669"/>
    <property type="project" value="InterPro"/>
</dbReference>
<dbReference type="GO" id="GO:0004565">
    <property type="term" value="F:beta-galactosidase activity"/>
    <property type="evidence" value="ECO:0007669"/>
    <property type="project" value="UniProtKB-EC"/>
</dbReference>
<reference evidence="5" key="2">
    <citation type="submission" date="2023-06" db="EMBL/GenBank/DDBJ databases">
        <authorList>
            <person name="Swenson N.G."/>
            <person name="Wegrzyn J.L."/>
            <person name="Mcevoy S.L."/>
        </authorList>
    </citation>
    <scope>NUCLEOTIDE SEQUENCE</scope>
    <source>
        <strain evidence="5">NS2018</strain>
        <tissue evidence="5">Leaf</tissue>
    </source>
</reference>
<accession>A0AA39W7K9</accession>
<evidence type="ECO:0000256" key="2">
    <source>
        <dbReference type="ARBA" id="ARBA00009809"/>
    </source>
</evidence>
<dbReference type="Gene3D" id="3.20.20.80">
    <property type="entry name" value="Glycosidases"/>
    <property type="match status" value="2"/>
</dbReference>
<organism evidence="5 6">
    <name type="scientific">Acer saccharum</name>
    <name type="common">Sugar maple</name>
    <dbReference type="NCBI Taxonomy" id="4024"/>
    <lineage>
        <taxon>Eukaryota</taxon>
        <taxon>Viridiplantae</taxon>
        <taxon>Streptophyta</taxon>
        <taxon>Embryophyta</taxon>
        <taxon>Tracheophyta</taxon>
        <taxon>Spermatophyta</taxon>
        <taxon>Magnoliopsida</taxon>
        <taxon>eudicotyledons</taxon>
        <taxon>Gunneridae</taxon>
        <taxon>Pentapetalae</taxon>
        <taxon>rosids</taxon>
        <taxon>malvids</taxon>
        <taxon>Sapindales</taxon>
        <taxon>Sapindaceae</taxon>
        <taxon>Hippocastanoideae</taxon>
        <taxon>Acereae</taxon>
        <taxon>Acer</taxon>
    </lineage>
</organism>
<evidence type="ECO:0000259" key="4">
    <source>
        <dbReference type="Pfam" id="PF01301"/>
    </source>
</evidence>
<comment type="similarity">
    <text evidence="2">Belongs to the glycosyl hydrolase 35 family.</text>
</comment>
<dbReference type="EMBL" id="JAUESC010000002">
    <property type="protein sequence ID" value="KAK0606163.1"/>
    <property type="molecule type" value="Genomic_DNA"/>
</dbReference>
<reference evidence="5" key="1">
    <citation type="journal article" date="2022" name="Plant J.">
        <title>Strategies of tolerance reflected in two North American maple genomes.</title>
        <authorList>
            <person name="McEvoy S.L."/>
            <person name="Sezen U.U."/>
            <person name="Trouern-Trend A."/>
            <person name="McMahon S.M."/>
            <person name="Schaberg P.G."/>
            <person name="Yang J."/>
            <person name="Wegrzyn J.L."/>
            <person name="Swenson N.G."/>
        </authorList>
    </citation>
    <scope>NUCLEOTIDE SEQUENCE</scope>
    <source>
        <strain evidence="5">NS2018</strain>
    </source>
</reference>
<dbReference type="Proteomes" id="UP001168877">
    <property type="component" value="Unassembled WGS sequence"/>
</dbReference>
<dbReference type="Pfam" id="PF01301">
    <property type="entry name" value="Glyco_hydro_35"/>
    <property type="match status" value="1"/>
</dbReference>